<comment type="caution">
    <text evidence="1">The sequence shown here is derived from an EMBL/GenBank/DDBJ whole genome shotgun (WGS) entry which is preliminary data.</text>
</comment>
<organism evidence="1 2">
    <name type="scientific">Cohnella faecalis</name>
    <dbReference type="NCBI Taxonomy" id="2315694"/>
    <lineage>
        <taxon>Bacteria</taxon>
        <taxon>Bacillati</taxon>
        <taxon>Bacillota</taxon>
        <taxon>Bacilli</taxon>
        <taxon>Bacillales</taxon>
        <taxon>Paenibacillaceae</taxon>
        <taxon>Cohnella</taxon>
    </lineage>
</organism>
<dbReference type="EMBL" id="QXJM01000027">
    <property type="protein sequence ID" value="RIE04344.1"/>
    <property type="molecule type" value="Genomic_DNA"/>
</dbReference>
<dbReference type="Proteomes" id="UP000266340">
    <property type="component" value="Unassembled WGS sequence"/>
</dbReference>
<evidence type="ECO:0000313" key="1">
    <source>
        <dbReference type="EMBL" id="RIE04344.1"/>
    </source>
</evidence>
<reference evidence="1 2" key="1">
    <citation type="submission" date="2018-09" db="EMBL/GenBank/DDBJ databases">
        <title>Cohnella cavernae sp. nov., isolated from a karst cave.</title>
        <authorList>
            <person name="Zhu H."/>
        </authorList>
    </citation>
    <scope>NUCLEOTIDE SEQUENCE [LARGE SCALE GENOMIC DNA]</scope>
    <source>
        <strain evidence="1 2">K2E09-144</strain>
    </source>
</reference>
<accession>A0A398CZJ0</accession>
<dbReference type="AlphaFoldDB" id="A0A398CZJ0"/>
<sequence length="99" mass="12182">MKHHERNVRKANEMRKQLWPIEPRPFGRSFGYFSFHVIERPEDVIPAKRVFRIEQAAQRLDWRIRTVLNHLIHHLRIKLVFTIKLTEKLVILYLWNDML</sequence>
<proteinExistence type="predicted"/>
<name>A0A398CZJ0_9BACL</name>
<gene>
    <name evidence="1" type="ORF">D3H35_07020</name>
</gene>
<protein>
    <submittedName>
        <fullName evidence="1">Uncharacterized protein</fullName>
    </submittedName>
</protein>
<evidence type="ECO:0000313" key="2">
    <source>
        <dbReference type="Proteomes" id="UP000266340"/>
    </source>
</evidence>
<keyword evidence="2" id="KW-1185">Reference proteome</keyword>